<keyword evidence="1" id="KW-0812">Transmembrane</keyword>
<evidence type="ECO:0000313" key="2">
    <source>
        <dbReference type="EMBL" id="KAK5778533.1"/>
    </source>
</evidence>
<feature type="transmembrane region" description="Helical" evidence="1">
    <location>
        <begin position="228"/>
        <end position="251"/>
    </location>
</feature>
<evidence type="ECO:0000313" key="3">
    <source>
        <dbReference type="Proteomes" id="UP001306508"/>
    </source>
</evidence>
<name>A0AAN7WL50_9SACH</name>
<sequence>MNSIDDTSTHCRSRKVFKLRKKNAQKHLTKNTILLGYILIIYQYIKFSTSSWILVFRLILQTLISNPFPGDSQLVRVIQRVRNNNNNTTDTATNSPNNATDTNRYSFAINNMTASIPGAFSEGISTSQNNESFNIDEEVINFKKRLRTSLFHAIILINITVLIYRLFNRINFIDMSDGNGLIDTGLTNTPSIFLNGNGVSQGELRGGLTFQLIGERLPTNNYVANLQIWFLDLFIFLSQYTLLTLTSINFIKLGYKEPKEIRYTKSDGYDGFLVATQINYSEALNEFLS</sequence>
<dbReference type="AlphaFoldDB" id="A0AAN7WL50"/>
<keyword evidence="1" id="KW-0472">Membrane</keyword>
<protein>
    <submittedName>
        <fullName evidence="2">Uncharacterized protein</fullName>
    </submittedName>
</protein>
<dbReference type="EMBL" id="JAWIZZ010000053">
    <property type="protein sequence ID" value="KAK5778533.1"/>
    <property type="molecule type" value="Genomic_DNA"/>
</dbReference>
<accession>A0AAN7WL50</accession>
<feature type="transmembrane region" description="Helical" evidence="1">
    <location>
        <begin position="150"/>
        <end position="167"/>
    </location>
</feature>
<keyword evidence="1" id="KW-1133">Transmembrane helix</keyword>
<evidence type="ECO:0000256" key="1">
    <source>
        <dbReference type="SAM" id="Phobius"/>
    </source>
</evidence>
<keyword evidence="3" id="KW-1185">Reference proteome</keyword>
<comment type="caution">
    <text evidence="2">The sequence shown here is derived from an EMBL/GenBank/DDBJ whole genome shotgun (WGS) entry which is preliminary data.</text>
</comment>
<proteinExistence type="predicted"/>
<organism evidence="2 3">
    <name type="scientific">Arxiozyma heterogenica</name>
    <dbReference type="NCBI Taxonomy" id="278026"/>
    <lineage>
        <taxon>Eukaryota</taxon>
        <taxon>Fungi</taxon>
        <taxon>Dikarya</taxon>
        <taxon>Ascomycota</taxon>
        <taxon>Saccharomycotina</taxon>
        <taxon>Saccharomycetes</taxon>
        <taxon>Saccharomycetales</taxon>
        <taxon>Saccharomycetaceae</taxon>
        <taxon>Arxiozyma</taxon>
    </lineage>
</organism>
<reference evidence="3" key="1">
    <citation type="submission" date="2023-07" db="EMBL/GenBank/DDBJ databases">
        <title>A draft genome of Kazachstania heterogenica Y-27499.</title>
        <authorList>
            <person name="Donic C."/>
            <person name="Kralova J.S."/>
            <person name="Fidel L."/>
            <person name="Ben-Dor S."/>
            <person name="Jung S."/>
        </authorList>
    </citation>
    <scope>NUCLEOTIDE SEQUENCE [LARGE SCALE GENOMIC DNA]</scope>
    <source>
        <strain evidence="3">Y27499</strain>
    </source>
</reference>
<dbReference type="Proteomes" id="UP001306508">
    <property type="component" value="Unassembled WGS sequence"/>
</dbReference>
<feature type="transmembrane region" description="Helical" evidence="1">
    <location>
        <begin position="28"/>
        <end position="45"/>
    </location>
</feature>
<gene>
    <name evidence="2" type="ORF">RI543_004201</name>
</gene>